<evidence type="ECO:0008006" key="9">
    <source>
        <dbReference type="Google" id="ProtNLM"/>
    </source>
</evidence>
<keyword evidence="8" id="KW-1185">Reference proteome</keyword>
<organism evidence="7 8">
    <name type="scientific">Brevibacterium luteolum</name>
    <dbReference type="NCBI Taxonomy" id="199591"/>
    <lineage>
        <taxon>Bacteria</taxon>
        <taxon>Bacillati</taxon>
        <taxon>Actinomycetota</taxon>
        <taxon>Actinomycetes</taxon>
        <taxon>Micrococcales</taxon>
        <taxon>Brevibacteriaceae</taxon>
        <taxon>Brevibacterium</taxon>
    </lineage>
</organism>
<dbReference type="InterPro" id="IPR001316">
    <property type="entry name" value="Pept_S1A_streptogrisin"/>
</dbReference>
<dbReference type="InterPro" id="IPR009003">
    <property type="entry name" value="Peptidase_S1_PA"/>
</dbReference>
<dbReference type="AlphaFoldDB" id="A0A2N6PFC4"/>
<name>A0A2N6PFC4_9MICO</name>
<keyword evidence="3" id="KW-0378">Hydrolase</keyword>
<evidence type="ECO:0000256" key="5">
    <source>
        <dbReference type="ARBA" id="ARBA00023157"/>
    </source>
</evidence>
<keyword evidence="5" id="KW-1015">Disulfide bond</keyword>
<keyword evidence="2" id="KW-0645">Protease</keyword>
<evidence type="ECO:0000256" key="6">
    <source>
        <dbReference type="SAM" id="SignalP"/>
    </source>
</evidence>
<comment type="caution">
    <text evidence="7">The sequence shown here is derived from an EMBL/GenBank/DDBJ whole genome shotgun (WGS) entry which is preliminary data.</text>
</comment>
<feature type="signal peptide" evidence="6">
    <location>
        <begin position="1"/>
        <end position="27"/>
    </location>
</feature>
<dbReference type="CDD" id="cd21112">
    <property type="entry name" value="alphaLP-like"/>
    <property type="match status" value="1"/>
</dbReference>
<evidence type="ECO:0000256" key="3">
    <source>
        <dbReference type="ARBA" id="ARBA00022801"/>
    </source>
</evidence>
<keyword evidence="6" id="KW-0732">Signal</keyword>
<feature type="chain" id="PRO_5014905196" description="S1 family peptidase" evidence="6">
    <location>
        <begin position="28"/>
        <end position="411"/>
    </location>
</feature>
<evidence type="ECO:0000256" key="1">
    <source>
        <dbReference type="ARBA" id="ARBA00007664"/>
    </source>
</evidence>
<gene>
    <name evidence="7" type="ORF">CJ198_11370</name>
</gene>
<keyword evidence="4" id="KW-0720">Serine protease</keyword>
<sequence>MKRTFVHAALVGSLAFAGMGAAMPALAAPGGAADTAIQKSPEVKKVEANFSDKELKIMAESSGRTVAAQKDHLQAQFTQNNDYYDLVQAGNTYDGAFFNDDNKLVLQAPAGSQAAKAAEAAGFEVRDAANGESKLNDIADALSKLAADDAGVVSVAPHIADDAVVVTVTDTKADTAVLDKAAEYGNAVKVQKGERNELHATAKGGDKIGLGGGYCSAGFPATDGEGNHVMVWAGHCIEDQDSFTVEGQDFGSHGETAFKSYDGQPDRDIGYVVLGDGNEVSTEANTYGSNHGITNAEEGAWQAPIGTELCRTGATSGVTCGEVTGYNATVNYSDSQGRDVAQVSGLGESTVCTAAGDSGGAYTAGNQAVGMTSGGPAGQDCGFNGGYVDGSSYFQPVPDALDYYNLEYGHK</sequence>
<evidence type="ECO:0000256" key="4">
    <source>
        <dbReference type="ARBA" id="ARBA00022825"/>
    </source>
</evidence>
<dbReference type="GO" id="GO:0006508">
    <property type="term" value="P:proteolysis"/>
    <property type="evidence" value="ECO:0007669"/>
    <property type="project" value="UniProtKB-KW"/>
</dbReference>
<comment type="similarity">
    <text evidence="1">Belongs to the peptidase S1 family.</text>
</comment>
<dbReference type="Gene3D" id="2.40.10.10">
    <property type="entry name" value="Trypsin-like serine proteases"/>
    <property type="match status" value="2"/>
</dbReference>
<dbReference type="GO" id="GO:0004252">
    <property type="term" value="F:serine-type endopeptidase activity"/>
    <property type="evidence" value="ECO:0007669"/>
    <property type="project" value="InterPro"/>
</dbReference>
<dbReference type="OrthoDB" id="8781117at2"/>
<evidence type="ECO:0000313" key="8">
    <source>
        <dbReference type="Proteomes" id="UP000235703"/>
    </source>
</evidence>
<protein>
    <recommendedName>
        <fullName evidence="9">S1 family peptidase</fullName>
    </recommendedName>
</protein>
<evidence type="ECO:0000313" key="7">
    <source>
        <dbReference type="EMBL" id="PMB97380.1"/>
    </source>
</evidence>
<dbReference type="EMBL" id="PNFZ01000007">
    <property type="protein sequence ID" value="PMB97380.1"/>
    <property type="molecule type" value="Genomic_DNA"/>
</dbReference>
<dbReference type="RefSeq" id="WP_102162729.1">
    <property type="nucleotide sequence ID" value="NZ_PNFZ01000007.1"/>
</dbReference>
<proteinExistence type="inferred from homology"/>
<dbReference type="SUPFAM" id="SSF50494">
    <property type="entry name" value="Trypsin-like serine proteases"/>
    <property type="match status" value="1"/>
</dbReference>
<dbReference type="Proteomes" id="UP000235703">
    <property type="component" value="Unassembled WGS sequence"/>
</dbReference>
<reference evidence="7 8" key="1">
    <citation type="submission" date="2017-09" db="EMBL/GenBank/DDBJ databases">
        <title>Bacterial strain isolated from the female urinary microbiota.</title>
        <authorList>
            <person name="Thomas-White K."/>
            <person name="Kumar N."/>
            <person name="Forster S."/>
            <person name="Putonti C."/>
            <person name="Lawley T."/>
            <person name="Wolfe A.J."/>
        </authorList>
    </citation>
    <scope>NUCLEOTIDE SEQUENCE [LARGE SCALE GENOMIC DNA]</scope>
    <source>
        <strain evidence="7 8">UMB0680</strain>
    </source>
</reference>
<dbReference type="PRINTS" id="PR00861">
    <property type="entry name" value="ALYTICPTASE"/>
</dbReference>
<accession>A0A2N6PFC4</accession>
<evidence type="ECO:0000256" key="2">
    <source>
        <dbReference type="ARBA" id="ARBA00022670"/>
    </source>
</evidence>
<dbReference type="InterPro" id="IPR043504">
    <property type="entry name" value="Peptidase_S1_PA_chymotrypsin"/>
</dbReference>